<dbReference type="Proteomes" id="UP001497512">
    <property type="component" value="Chromosome 5"/>
</dbReference>
<gene>
    <name evidence="3" type="ORF">CSSPTR1EN2_LOCUS17884</name>
</gene>
<evidence type="ECO:0000256" key="1">
    <source>
        <dbReference type="SAM" id="MobiDB-lite"/>
    </source>
</evidence>
<dbReference type="PROSITE" id="PS51485">
    <property type="entry name" value="PHYTOCYANIN"/>
    <property type="match status" value="1"/>
</dbReference>
<feature type="compositionally biased region" description="Gly residues" evidence="1">
    <location>
        <begin position="1"/>
        <end position="10"/>
    </location>
</feature>
<dbReference type="Pfam" id="PF02298">
    <property type="entry name" value="Cu_bind_like"/>
    <property type="match status" value="1"/>
</dbReference>
<dbReference type="PANTHER" id="PTHR33021:SF339">
    <property type="entry name" value="OS07G0570600 PROTEIN"/>
    <property type="match status" value="1"/>
</dbReference>
<sequence>MEVNKGGGGLPPEELNAGAEEEASKCTEEEISADCNGRRMWEVGFHRLPKSRHTRLHCLFPMWALGTSGKESKQAVHHATGSDHSNLVCWELDFVYESGQDSVMQVTVDDYKTCNTMHPIQSWTNGPGAYPLQGYTILHFISEEPGHCAAGEKITIEVLDALVV</sequence>
<name>A0ABP0UN69_9BRYO</name>
<reference evidence="3" key="1">
    <citation type="submission" date="2024-02" db="EMBL/GenBank/DDBJ databases">
        <authorList>
            <consortium name="ELIXIR-Norway"/>
            <consortium name="Elixir Norway"/>
        </authorList>
    </citation>
    <scope>NUCLEOTIDE SEQUENCE</scope>
</reference>
<feature type="region of interest" description="Disordered" evidence="1">
    <location>
        <begin position="1"/>
        <end position="24"/>
    </location>
</feature>
<dbReference type="InterPro" id="IPR008972">
    <property type="entry name" value="Cupredoxin"/>
</dbReference>
<feature type="domain" description="Phytocyanin" evidence="2">
    <location>
        <begin position="92"/>
        <end position="160"/>
    </location>
</feature>
<dbReference type="EMBL" id="OZ019897">
    <property type="protein sequence ID" value="CAK9225770.1"/>
    <property type="molecule type" value="Genomic_DNA"/>
</dbReference>
<organism evidence="3 4">
    <name type="scientific">Sphagnum troendelagicum</name>
    <dbReference type="NCBI Taxonomy" id="128251"/>
    <lineage>
        <taxon>Eukaryota</taxon>
        <taxon>Viridiplantae</taxon>
        <taxon>Streptophyta</taxon>
        <taxon>Embryophyta</taxon>
        <taxon>Bryophyta</taxon>
        <taxon>Sphagnophytina</taxon>
        <taxon>Sphagnopsida</taxon>
        <taxon>Sphagnales</taxon>
        <taxon>Sphagnaceae</taxon>
        <taxon>Sphagnum</taxon>
    </lineage>
</organism>
<protein>
    <recommendedName>
        <fullName evidence="2">Phytocyanin domain-containing protein</fullName>
    </recommendedName>
</protein>
<dbReference type="InterPro" id="IPR039391">
    <property type="entry name" value="Phytocyanin-like"/>
</dbReference>
<dbReference type="Gene3D" id="2.60.40.420">
    <property type="entry name" value="Cupredoxins - blue copper proteins"/>
    <property type="match status" value="1"/>
</dbReference>
<evidence type="ECO:0000313" key="3">
    <source>
        <dbReference type="EMBL" id="CAK9225770.1"/>
    </source>
</evidence>
<dbReference type="SUPFAM" id="SSF49503">
    <property type="entry name" value="Cupredoxins"/>
    <property type="match status" value="1"/>
</dbReference>
<proteinExistence type="predicted"/>
<dbReference type="InterPro" id="IPR003245">
    <property type="entry name" value="Phytocyanin_dom"/>
</dbReference>
<accession>A0ABP0UN69</accession>
<evidence type="ECO:0000259" key="2">
    <source>
        <dbReference type="PROSITE" id="PS51485"/>
    </source>
</evidence>
<evidence type="ECO:0000313" key="4">
    <source>
        <dbReference type="Proteomes" id="UP001497512"/>
    </source>
</evidence>
<dbReference type="PANTHER" id="PTHR33021">
    <property type="entry name" value="BLUE COPPER PROTEIN"/>
    <property type="match status" value="1"/>
</dbReference>
<keyword evidence="4" id="KW-1185">Reference proteome</keyword>